<accession>A0A813CKK5</accession>
<gene>
    <name evidence="2" type="primary">AMT1-1</name>
    <name evidence="2" type="ORF">SNEC2469_LOCUS35557</name>
</gene>
<dbReference type="Proteomes" id="UP000601435">
    <property type="component" value="Unassembled WGS sequence"/>
</dbReference>
<name>A0A813CKK5_9DINO</name>
<evidence type="ECO:0000256" key="1">
    <source>
        <dbReference type="SAM" id="MobiDB-lite"/>
    </source>
</evidence>
<keyword evidence="3" id="KW-1185">Reference proteome</keyword>
<proteinExistence type="predicted"/>
<comment type="caution">
    <text evidence="2">The sequence shown here is derived from an EMBL/GenBank/DDBJ whole genome shotgun (WGS) entry which is preliminary data.</text>
</comment>
<evidence type="ECO:0000313" key="3">
    <source>
        <dbReference type="Proteomes" id="UP000601435"/>
    </source>
</evidence>
<organism evidence="2 3">
    <name type="scientific">Symbiodinium necroappetens</name>
    <dbReference type="NCBI Taxonomy" id="1628268"/>
    <lineage>
        <taxon>Eukaryota</taxon>
        <taxon>Sar</taxon>
        <taxon>Alveolata</taxon>
        <taxon>Dinophyceae</taxon>
        <taxon>Suessiales</taxon>
        <taxon>Symbiodiniaceae</taxon>
        <taxon>Symbiodinium</taxon>
    </lineage>
</organism>
<feature type="compositionally biased region" description="Acidic residues" evidence="1">
    <location>
        <begin position="16"/>
        <end position="29"/>
    </location>
</feature>
<feature type="compositionally biased region" description="Basic and acidic residues" evidence="1">
    <location>
        <begin position="1"/>
        <end position="15"/>
    </location>
</feature>
<dbReference type="OrthoDB" id="10268110at2759"/>
<dbReference type="EMBL" id="CAJNJA010103473">
    <property type="protein sequence ID" value="CAE7945321.1"/>
    <property type="molecule type" value="Genomic_DNA"/>
</dbReference>
<reference evidence="2" key="1">
    <citation type="submission" date="2021-02" db="EMBL/GenBank/DDBJ databases">
        <authorList>
            <person name="Dougan E. K."/>
            <person name="Rhodes N."/>
            <person name="Thang M."/>
            <person name="Chan C."/>
        </authorList>
    </citation>
    <scope>NUCLEOTIDE SEQUENCE</scope>
</reference>
<feature type="non-terminal residue" evidence="2">
    <location>
        <position position="1"/>
    </location>
</feature>
<protein>
    <submittedName>
        <fullName evidence="2">AMT1-1 protein</fullName>
    </submittedName>
</protein>
<evidence type="ECO:0000313" key="2">
    <source>
        <dbReference type="EMBL" id="CAE7945321.1"/>
    </source>
</evidence>
<sequence length="368" mass="39360">ELGRKGTGFLRKEDVADLVDEEEEEDEPGSPEAGRRKVGFEKPAEEAQTEREGKPVARKGTGFVNVGDLPSDDEEDGARTHVVFDPSTQAGTDAGPAVRRGTGFVSAADLPSDEEEEPDSQRHVAFDPSSQAGTDAGPAVRRGTGFVGMAELPSDDEEDDEPAGHRVAFDPGTQEGSGGLVARVKTGAVTTRTEGPDSPQGHGRLQVNKQKTSRLASGDLAQLSSDEEVDATGELAPAGPVGNLEDEKPEIPATSTKAGTEVEPTILNNIEGEGQNDEVQGEKPMSQPSDAKARNQRSFVHHRTSVHTCENKLLQRNRTDPELQKLHISSADGEAYWEPPLTWGTPLLALLCKLPDFYSQPTRSASLR</sequence>
<feature type="compositionally biased region" description="Basic and acidic residues" evidence="1">
    <location>
        <begin position="33"/>
        <end position="55"/>
    </location>
</feature>
<feature type="region of interest" description="Disordered" evidence="1">
    <location>
        <begin position="1"/>
        <end position="302"/>
    </location>
</feature>
<dbReference type="AlphaFoldDB" id="A0A813CKK5"/>